<dbReference type="SMART" id="SM00811">
    <property type="entry name" value="Alpha_kinase"/>
    <property type="match status" value="1"/>
</dbReference>
<evidence type="ECO:0000259" key="4">
    <source>
        <dbReference type="PROSITE" id="PS51158"/>
    </source>
</evidence>
<dbReference type="PANTHER" id="PTHR47763">
    <property type="entry name" value="ALPHA-PROTEIN KINASE VWKA"/>
    <property type="match status" value="1"/>
</dbReference>
<protein>
    <submittedName>
        <fullName evidence="5">849_t:CDS:1</fullName>
    </submittedName>
</protein>
<keyword evidence="6" id="KW-1185">Reference proteome</keyword>
<dbReference type="Gene3D" id="3.20.200.10">
    <property type="entry name" value="MHCK/EF2 kinase"/>
    <property type="match status" value="1"/>
</dbReference>
<evidence type="ECO:0000256" key="1">
    <source>
        <dbReference type="ARBA" id="ARBA00022527"/>
    </source>
</evidence>
<keyword evidence="3" id="KW-0418">Kinase</keyword>
<dbReference type="InterPro" id="IPR036465">
    <property type="entry name" value="vWFA_dom_sf"/>
</dbReference>
<dbReference type="PANTHER" id="PTHR47763:SF4">
    <property type="entry name" value="ALPHA-PROTEIN KINASE VWKA"/>
    <property type="match status" value="1"/>
</dbReference>
<feature type="domain" description="Alpha-type protein kinase" evidence="4">
    <location>
        <begin position="339"/>
        <end position="559"/>
    </location>
</feature>
<reference evidence="5" key="1">
    <citation type="submission" date="2021-06" db="EMBL/GenBank/DDBJ databases">
        <authorList>
            <person name="Kallberg Y."/>
            <person name="Tangrot J."/>
            <person name="Rosling A."/>
        </authorList>
    </citation>
    <scope>NUCLEOTIDE SEQUENCE</scope>
    <source>
        <strain evidence="5">BR232B</strain>
    </source>
</reference>
<accession>A0A9N9DN68</accession>
<evidence type="ECO:0000256" key="3">
    <source>
        <dbReference type="ARBA" id="ARBA00022777"/>
    </source>
</evidence>
<keyword evidence="1" id="KW-0723">Serine/threonine-protein kinase</keyword>
<evidence type="ECO:0000313" key="5">
    <source>
        <dbReference type="EMBL" id="CAG8641992.1"/>
    </source>
</evidence>
<dbReference type="SUPFAM" id="SSF56112">
    <property type="entry name" value="Protein kinase-like (PK-like)"/>
    <property type="match status" value="1"/>
</dbReference>
<dbReference type="Proteomes" id="UP000789739">
    <property type="component" value="Unassembled WGS sequence"/>
</dbReference>
<dbReference type="Gene3D" id="3.30.200.20">
    <property type="entry name" value="Phosphorylase Kinase, domain 1"/>
    <property type="match status" value="1"/>
</dbReference>
<keyword evidence="2" id="KW-0808">Transferase</keyword>
<dbReference type="SUPFAM" id="SSF53300">
    <property type="entry name" value="vWA-like"/>
    <property type="match status" value="1"/>
</dbReference>
<dbReference type="Pfam" id="PF02816">
    <property type="entry name" value="Alpha_kinase"/>
    <property type="match status" value="1"/>
</dbReference>
<evidence type="ECO:0000256" key="2">
    <source>
        <dbReference type="ARBA" id="ARBA00022679"/>
    </source>
</evidence>
<name>A0A9N9DN68_9GLOM</name>
<dbReference type="InterPro" id="IPR052969">
    <property type="entry name" value="Thr-specific_kinase-like"/>
</dbReference>
<dbReference type="GO" id="GO:0004674">
    <property type="term" value="F:protein serine/threonine kinase activity"/>
    <property type="evidence" value="ECO:0007669"/>
    <property type="project" value="UniProtKB-KW"/>
</dbReference>
<dbReference type="AlphaFoldDB" id="A0A9N9DN68"/>
<dbReference type="GO" id="GO:0005524">
    <property type="term" value="F:ATP binding"/>
    <property type="evidence" value="ECO:0007669"/>
    <property type="project" value="InterPro"/>
</dbReference>
<dbReference type="EMBL" id="CAJVPI010002367">
    <property type="protein sequence ID" value="CAG8641992.1"/>
    <property type="molecule type" value="Genomic_DNA"/>
</dbReference>
<dbReference type="OrthoDB" id="2377576at2759"/>
<dbReference type="Gene3D" id="3.40.50.410">
    <property type="entry name" value="von Willebrand factor, type A domain"/>
    <property type="match status" value="1"/>
</dbReference>
<dbReference type="InterPro" id="IPR004166">
    <property type="entry name" value="a-kinase_dom"/>
</dbReference>
<dbReference type="InterPro" id="IPR011009">
    <property type="entry name" value="Kinase-like_dom_sf"/>
</dbReference>
<sequence>MPKDSDIETKTSINTNGSTTLTAVSLPSSLESELAKLDSDERFNRYVNELGESYSSDTVSSTKATTLRKNAIDAALANIKQSMMIDLCFVLDCTGSMKPHIAAAKDSILQVAKHIQQTNPGFNTQLGFCGYRDFSNKDQRLQLFDFINSYKKFAKYVSTVLAIDNNDFAEDVLGGLNAAVNEMSWRNGTRIILHIGDYPPHGQRFYNKCSDLYPQGDPNGLTAEGVLESMQKKNILYCFGKITKYTDVMINVFQSIIGVFPVFDLVGGDPIALIDKLKKAACTAITSSVTLTSTLGTGNDDIYSIRQKKLEMGTQEPKWDKALSHSGVVLWYSFPINLDRLKTRAYFTKEQLFSREFSFKMSKQPFSAGSEKYAYFGLDTTENPTQNVVIKEYLNIVYKTNPIEKYLETVEVSTIAAYLATKFNSAIKRMKKVKKVKFVETKLLRAVIGNRNKYYTVEQRFQGATFERFNVNSGVIVELRPVLEAFAHFTYEYTKHYLVVCDLQGVELTNEFLLTDPAIHCVDLLRFGKTNLGERGIEECFLANHTCNDICEKLGLYEPPRFSTVRRLLGCGSCCYT</sequence>
<gene>
    <name evidence="5" type="ORF">PBRASI_LOCUS9826</name>
</gene>
<organism evidence="5 6">
    <name type="scientific">Paraglomus brasilianum</name>
    <dbReference type="NCBI Taxonomy" id="144538"/>
    <lineage>
        <taxon>Eukaryota</taxon>
        <taxon>Fungi</taxon>
        <taxon>Fungi incertae sedis</taxon>
        <taxon>Mucoromycota</taxon>
        <taxon>Glomeromycotina</taxon>
        <taxon>Glomeromycetes</taxon>
        <taxon>Paraglomerales</taxon>
        <taxon>Paraglomeraceae</taxon>
        <taxon>Paraglomus</taxon>
    </lineage>
</organism>
<evidence type="ECO:0000313" key="6">
    <source>
        <dbReference type="Proteomes" id="UP000789739"/>
    </source>
</evidence>
<proteinExistence type="predicted"/>
<comment type="caution">
    <text evidence="5">The sequence shown here is derived from an EMBL/GenBank/DDBJ whole genome shotgun (WGS) entry which is preliminary data.</text>
</comment>
<dbReference type="PROSITE" id="PS51158">
    <property type="entry name" value="ALPHA_KINASE"/>
    <property type="match status" value="1"/>
</dbReference>